<name>A0AC35FLR6_9BILA</name>
<dbReference type="Proteomes" id="UP000887580">
    <property type="component" value="Unplaced"/>
</dbReference>
<organism evidence="1 2">
    <name type="scientific">Panagrolaimus sp. PS1159</name>
    <dbReference type="NCBI Taxonomy" id="55785"/>
    <lineage>
        <taxon>Eukaryota</taxon>
        <taxon>Metazoa</taxon>
        <taxon>Ecdysozoa</taxon>
        <taxon>Nematoda</taxon>
        <taxon>Chromadorea</taxon>
        <taxon>Rhabditida</taxon>
        <taxon>Tylenchina</taxon>
        <taxon>Panagrolaimomorpha</taxon>
        <taxon>Panagrolaimoidea</taxon>
        <taxon>Panagrolaimidae</taxon>
        <taxon>Panagrolaimus</taxon>
    </lineage>
</organism>
<evidence type="ECO:0000313" key="2">
    <source>
        <dbReference type="WBParaSite" id="PS1159_v2.g18856.t1"/>
    </source>
</evidence>
<reference evidence="2" key="1">
    <citation type="submission" date="2022-11" db="UniProtKB">
        <authorList>
            <consortium name="WormBaseParasite"/>
        </authorList>
    </citation>
    <scope>IDENTIFICATION</scope>
</reference>
<protein>
    <submittedName>
        <fullName evidence="2">ATP synthase F0 subunit 8</fullName>
    </submittedName>
</protein>
<sequence length="69" mass="8280">MWNRIKKMNIKALDLKMGQMVFMAVGVFSAYYWWKIQEAEKPSPVIPAQSFERYLKIQKEAKRLCFCFI</sequence>
<proteinExistence type="predicted"/>
<evidence type="ECO:0000313" key="1">
    <source>
        <dbReference type="Proteomes" id="UP000887580"/>
    </source>
</evidence>
<dbReference type="WBParaSite" id="PS1159_v2.g18856.t1">
    <property type="protein sequence ID" value="PS1159_v2.g18856.t1"/>
    <property type="gene ID" value="PS1159_v2.g18856"/>
</dbReference>
<accession>A0AC35FLR6</accession>